<keyword evidence="1" id="KW-0732">Signal</keyword>
<feature type="chain" id="PRO_5030516154" evidence="1">
    <location>
        <begin position="19"/>
        <end position="114"/>
    </location>
</feature>
<evidence type="ECO:0000313" key="3">
    <source>
        <dbReference type="Proteomes" id="UP000321943"/>
    </source>
</evidence>
<feature type="signal peptide" evidence="1">
    <location>
        <begin position="1"/>
        <end position="18"/>
    </location>
</feature>
<dbReference type="GeneID" id="84804261"/>
<dbReference type="AlphaFoldDB" id="A0A7U6LAJ2"/>
<protein>
    <submittedName>
        <fullName evidence="2">Uncharacterized protein</fullName>
    </submittedName>
</protein>
<name>A0A7U6LAJ2_9FUSO</name>
<gene>
    <name evidence="2" type="ORF">JCM16777_0925</name>
</gene>
<proteinExistence type="predicted"/>
<sequence>MKKFLLLMTFFTSMVAYARVGEVGTKTFENVIGYCENEKVTSIKEDPNTESYLAYVRVTYPLCKINGLRYRNIKFSYRTRDDGKFVAKQVKNINLDGYDIEINYDTRTIIYVRH</sequence>
<organism evidence="2 3">
    <name type="scientific">Leptotrichia wadei</name>
    <dbReference type="NCBI Taxonomy" id="157687"/>
    <lineage>
        <taxon>Bacteria</taxon>
        <taxon>Fusobacteriati</taxon>
        <taxon>Fusobacteriota</taxon>
        <taxon>Fusobacteriia</taxon>
        <taxon>Fusobacteriales</taxon>
        <taxon>Leptotrichiaceae</taxon>
        <taxon>Leptotrichia</taxon>
    </lineage>
</organism>
<accession>A0A7U6LAJ2</accession>
<dbReference type="Proteomes" id="UP000321943">
    <property type="component" value="Chromosome"/>
</dbReference>
<dbReference type="EMBL" id="AP019829">
    <property type="protein sequence ID" value="BBM42676.1"/>
    <property type="molecule type" value="Genomic_DNA"/>
</dbReference>
<dbReference type="KEGG" id="lwd:JCM16777_0925"/>
<evidence type="ECO:0000313" key="2">
    <source>
        <dbReference type="EMBL" id="BBM42676.1"/>
    </source>
</evidence>
<dbReference type="RefSeq" id="WP_018499594.1">
    <property type="nucleotide sequence ID" value="NZ_AP019829.2"/>
</dbReference>
<reference evidence="2 3" key="1">
    <citation type="submission" date="2019-07" db="EMBL/GenBank/DDBJ databases">
        <title>Complete Genome Sequence of Leptotrichia wadei Strain JCM16777.</title>
        <authorList>
            <person name="Watanabe S."/>
            <person name="Cui L."/>
        </authorList>
    </citation>
    <scope>NUCLEOTIDE SEQUENCE [LARGE SCALE GENOMIC DNA]</scope>
    <source>
        <strain evidence="2 3">JCM16777</strain>
    </source>
</reference>
<evidence type="ECO:0000256" key="1">
    <source>
        <dbReference type="SAM" id="SignalP"/>
    </source>
</evidence>